<reference evidence="2" key="1">
    <citation type="submission" date="2016-10" db="EMBL/GenBank/DDBJ databases">
        <authorList>
            <person name="de Groot N.N."/>
        </authorList>
    </citation>
    <scope>NUCLEOTIDE SEQUENCE</scope>
</reference>
<dbReference type="Pfam" id="PF08668">
    <property type="entry name" value="HDOD"/>
    <property type="match status" value="1"/>
</dbReference>
<dbReference type="InterPro" id="IPR013976">
    <property type="entry name" value="HDOD"/>
</dbReference>
<dbReference type="PANTHER" id="PTHR33525:SF4">
    <property type="entry name" value="CYCLIC DI-GMP PHOSPHODIESTERASE CDGJ"/>
    <property type="match status" value="1"/>
</dbReference>
<evidence type="ECO:0000259" key="1">
    <source>
        <dbReference type="PROSITE" id="PS51833"/>
    </source>
</evidence>
<dbReference type="PROSITE" id="PS51833">
    <property type="entry name" value="HDOD"/>
    <property type="match status" value="1"/>
</dbReference>
<feature type="domain" description="HDOD" evidence="1">
    <location>
        <begin position="13"/>
        <end position="212"/>
    </location>
</feature>
<dbReference type="EMBL" id="FPHF01000119">
    <property type="protein sequence ID" value="SFV70005.1"/>
    <property type="molecule type" value="Genomic_DNA"/>
</dbReference>
<dbReference type="InterPro" id="IPR052340">
    <property type="entry name" value="RNase_Y/CdgJ"/>
</dbReference>
<evidence type="ECO:0000313" key="2">
    <source>
        <dbReference type="EMBL" id="SFV70005.1"/>
    </source>
</evidence>
<dbReference type="AlphaFoldDB" id="A0A1W1CWC1"/>
<dbReference type="PANTHER" id="PTHR33525">
    <property type="match status" value="1"/>
</dbReference>
<accession>A0A1W1CWC1</accession>
<protein>
    <recommendedName>
        <fullName evidence="1">HDOD domain-containing protein</fullName>
    </recommendedName>
</protein>
<gene>
    <name evidence="2" type="ORF">MNB_SM-4-600</name>
</gene>
<proteinExistence type="predicted"/>
<organism evidence="2">
    <name type="scientific">hydrothermal vent metagenome</name>
    <dbReference type="NCBI Taxonomy" id="652676"/>
    <lineage>
        <taxon>unclassified sequences</taxon>
        <taxon>metagenomes</taxon>
        <taxon>ecological metagenomes</taxon>
    </lineage>
</organism>
<name>A0A1W1CWC1_9ZZZZ</name>
<dbReference type="SUPFAM" id="SSF109604">
    <property type="entry name" value="HD-domain/PDEase-like"/>
    <property type="match status" value="1"/>
</dbReference>
<sequence length="277" mass="30849">MNFRSIVHHIDSLPPLSDTTQVVRKLYQAGAENVDIAKLVEAIETDAVLTVNILKMINSPLYGFSKQITSVSQAVTLFGTQVVYGLVVRYSIESAIIANLRPYGLSNTKFNDICHMQSALVSQWYSQIKLRDAQFLAPLALIMESGKLVVAQEVAQATNIKEFINGLKVAPNISEYENSLFGTSSYYISGLLFEHWHLDSLYVDLLKGLDFEHDGALKMGYYIDILDAVRTAVNVASVFTEDSINDASEIVSDLGLDTEQFKTVCLKMKETYLEKNT</sequence>
<dbReference type="Gene3D" id="1.10.3210.10">
    <property type="entry name" value="Hypothetical protein af1432"/>
    <property type="match status" value="1"/>
</dbReference>